<evidence type="ECO:0000256" key="1">
    <source>
        <dbReference type="SAM" id="MobiDB-lite"/>
    </source>
</evidence>
<name>A0A7D4TUC8_9MICO</name>
<dbReference type="Pfam" id="PF07179">
    <property type="entry name" value="SseB"/>
    <property type="match status" value="1"/>
</dbReference>
<accession>A0A7D4TUC8</accession>
<dbReference type="Proteomes" id="UP000501003">
    <property type="component" value="Chromosome"/>
</dbReference>
<sequence length="247" mass="26201">MHDRFHDSAGVPWEGRQFQSNEWSGDDGRAPEQISGLLGQAPIDKESLIRALSGQRLLIPLIAELGEGEVGPHGQRVDKSADLAIVAVSTPDGKTAIPAFSSVAEMSRWNQKARPVPVSAEKVALAAASEGHERVVLDPAGAAFVIRRPALAALAQGLDWVAPHNSAEVADLVSQAVSGIDFIASVELLDGDPSSDLAREELLVRLGIMPGLSANQLQGVVQEFNSKVQTRRFIELVDSVALQLAAV</sequence>
<reference evidence="3 4" key="1">
    <citation type="submission" date="2020-05" db="EMBL/GenBank/DDBJ databases">
        <title>Aquirufa sp. strain 15G-AUS-rot a new Aquirufa species.</title>
        <authorList>
            <person name="Pitt A."/>
            <person name="Hahn M.W."/>
        </authorList>
    </citation>
    <scope>NUCLEOTIDE SEQUENCE [LARGE SCALE GENOMIC DNA]</scope>
    <source>
        <strain evidence="3 4">15G-AUS-rot</strain>
    </source>
</reference>
<gene>
    <name evidence="3" type="ORF">HRU87_04475</name>
</gene>
<dbReference type="AlphaFoldDB" id="A0A7D4TUC8"/>
<feature type="region of interest" description="Disordered" evidence="1">
    <location>
        <begin position="1"/>
        <end position="34"/>
    </location>
</feature>
<organism evidence="3 4">
    <name type="scientific">Aquiluna borgnonia</name>
    <dbReference type="NCBI Taxonomy" id="2499157"/>
    <lineage>
        <taxon>Bacteria</taxon>
        <taxon>Bacillati</taxon>
        <taxon>Actinomycetota</taxon>
        <taxon>Actinomycetes</taxon>
        <taxon>Micrococcales</taxon>
        <taxon>Microbacteriaceae</taxon>
        <taxon>Luna cluster</taxon>
        <taxon>Luna-1 subcluster</taxon>
        <taxon>Aquiluna</taxon>
    </lineage>
</organism>
<dbReference type="KEGG" id="aqg:HRU87_04475"/>
<feature type="domain" description="SseB protein N-terminal" evidence="2">
    <location>
        <begin position="40"/>
        <end position="152"/>
    </location>
</feature>
<protein>
    <submittedName>
        <fullName evidence="3">SseB family protein</fullName>
    </submittedName>
</protein>
<keyword evidence="4" id="KW-1185">Reference proteome</keyword>
<evidence type="ECO:0000313" key="4">
    <source>
        <dbReference type="Proteomes" id="UP000501003"/>
    </source>
</evidence>
<dbReference type="InterPro" id="IPR009839">
    <property type="entry name" value="SseB_N"/>
</dbReference>
<dbReference type="EMBL" id="CP054056">
    <property type="protein sequence ID" value="QKJ25435.1"/>
    <property type="molecule type" value="Genomic_DNA"/>
</dbReference>
<dbReference type="RefSeq" id="WP_173493732.1">
    <property type="nucleotide sequence ID" value="NZ_CP054056.1"/>
</dbReference>
<evidence type="ECO:0000259" key="2">
    <source>
        <dbReference type="Pfam" id="PF07179"/>
    </source>
</evidence>
<evidence type="ECO:0000313" key="3">
    <source>
        <dbReference type="EMBL" id="QKJ25435.1"/>
    </source>
</evidence>
<proteinExistence type="predicted"/>